<dbReference type="EMBL" id="AP018365">
    <property type="protein sequence ID" value="BBB01313.1"/>
    <property type="molecule type" value="Genomic_DNA"/>
</dbReference>
<keyword evidence="6" id="KW-1185">Reference proteome</keyword>
<dbReference type="KEGG" id="arev:RVR_8668"/>
<evidence type="ECO:0000313" key="5">
    <source>
        <dbReference type="EMBL" id="BBB01313.1"/>
    </source>
</evidence>
<dbReference type="PANTHER" id="PTHR43818">
    <property type="entry name" value="BCDNA.GH03377"/>
    <property type="match status" value="1"/>
</dbReference>
<dbReference type="InterPro" id="IPR055170">
    <property type="entry name" value="GFO_IDH_MocA-like_dom"/>
</dbReference>
<evidence type="ECO:0000256" key="1">
    <source>
        <dbReference type="ARBA" id="ARBA00023002"/>
    </source>
</evidence>
<dbReference type="Gene3D" id="3.30.360.10">
    <property type="entry name" value="Dihydrodipicolinate Reductase, domain 2"/>
    <property type="match status" value="1"/>
</dbReference>
<protein>
    <submittedName>
        <fullName evidence="4">Putative oxidoreductase</fullName>
    </submittedName>
</protein>
<dbReference type="InterPro" id="IPR050463">
    <property type="entry name" value="Gfo/Idh/MocA_oxidrdct_glycsds"/>
</dbReference>
<gene>
    <name evidence="5" type="ORF">RVR_8668</name>
</gene>
<dbReference type="GO" id="GO:0016491">
    <property type="term" value="F:oxidoreductase activity"/>
    <property type="evidence" value="ECO:0007669"/>
    <property type="project" value="UniProtKB-KW"/>
</dbReference>
<reference evidence="5 6" key="4">
    <citation type="journal article" date="2020" name="Sci. Rep.">
        <title>beta-carboline chemical signals induce reveromycin production through a LuxR family regulator in Streptomyces sp. SN-593.</title>
        <authorList>
            <person name="Panthee S."/>
            <person name="Kito N."/>
            <person name="Hayashi T."/>
            <person name="Shimizu T."/>
            <person name="Ishikawa J."/>
            <person name="Hamamoto H."/>
            <person name="Osada H."/>
            <person name="Takahashi S."/>
        </authorList>
    </citation>
    <scope>NUCLEOTIDE SEQUENCE [LARGE SCALE GENOMIC DNA]</scope>
    <source>
        <strain evidence="5 6">SN-593</strain>
    </source>
</reference>
<dbReference type="RefSeq" id="WP_202237223.1">
    <property type="nucleotide sequence ID" value="NZ_AP018365.1"/>
</dbReference>
<dbReference type="GO" id="GO:0000166">
    <property type="term" value="F:nucleotide binding"/>
    <property type="evidence" value="ECO:0007669"/>
    <property type="project" value="InterPro"/>
</dbReference>
<dbReference type="Pfam" id="PF01408">
    <property type="entry name" value="GFO_IDH_MocA"/>
    <property type="match status" value="1"/>
</dbReference>
<dbReference type="AlphaFoldDB" id="G1UDW0"/>
<dbReference type="InterPro" id="IPR036291">
    <property type="entry name" value="NAD(P)-bd_dom_sf"/>
</dbReference>
<evidence type="ECO:0000259" key="2">
    <source>
        <dbReference type="Pfam" id="PF01408"/>
    </source>
</evidence>
<name>G1UDW0_9ACTN</name>
<accession>G1UDW0</accession>
<dbReference type="SUPFAM" id="SSF55347">
    <property type="entry name" value="Glyceraldehyde-3-phosphate dehydrogenase-like, C-terminal domain"/>
    <property type="match status" value="1"/>
</dbReference>
<reference evidence="5 6" key="1">
    <citation type="journal article" date="2010" name="J. Bacteriol.">
        <title>Biochemical characterization of a novel indole prenyltransferase from Streptomyces sp. SN-593.</title>
        <authorList>
            <person name="Takahashi S."/>
            <person name="Takagi H."/>
            <person name="Toyoda A."/>
            <person name="Uramoto M."/>
            <person name="Nogawa T."/>
            <person name="Ueki M."/>
            <person name="Sakaki Y."/>
            <person name="Osada H."/>
        </authorList>
    </citation>
    <scope>NUCLEOTIDE SEQUENCE [LARGE SCALE GENOMIC DNA]</scope>
    <source>
        <strain evidence="5 6">SN-593</strain>
    </source>
</reference>
<evidence type="ECO:0000313" key="6">
    <source>
        <dbReference type="Proteomes" id="UP000595703"/>
    </source>
</evidence>
<feature type="domain" description="GFO/IDH/MocA-like oxidoreductase" evidence="3">
    <location>
        <begin position="137"/>
        <end position="261"/>
    </location>
</feature>
<dbReference type="InterPro" id="IPR000683">
    <property type="entry name" value="Gfo/Idh/MocA-like_OxRdtase_N"/>
</dbReference>
<evidence type="ECO:0000313" key="4">
    <source>
        <dbReference type="EMBL" id="BAK64656.1"/>
    </source>
</evidence>
<proteinExistence type="predicted"/>
<evidence type="ECO:0000259" key="3">
    <source>
        <dbReference type="Pfam" id="PF22725"/>
    </source>
</evidence>
<keyword evidence="1" id="KW-0560">Oxidoreductase</keyword>
<organism evidence="4">
    <name type="scientific">Actinacidiphila reveromycinica</name>
    <dbReference type="NCBI Taxonomy" id="659352"/>
    <lineage>
        <taxon>Bacteria</taxon>
        <taxon>Bacillati</taxon>
        <taxon>Actinomycetota</taxon>
        <taxon>Actinomycetes</taxon>
        <taxon>Kitasatosporales</taxon>
        <taxon>Streptomycetaceae</taxon>
        <taxon>Actinacidiphila</taxon>
    </lineage>
</organism>
<sequence length="354" mass="36070">MSGNRTPAAGWLVVGVGRHVDRYGLPALARARGAAAVALCGTDPVRTADLAERHGVGRWGASVEELLGDPGVTHVYVCSRNERHERHVTLAAAAGKHVLCEKPLAQDPAAARRTVAACARYGVVLGTGFHLRHNAAHREARRLVADGAIGRPLWVDVSYLHQVGHGDSAARLAASRTVTTPSKGAMAGTGAHAVDLAQWLAGDRVVRLSATLAELDPTPAGPQRVVQVSATTRGGVLVTLTAGRTTHPANGLTVIGEAGRLTVSESIGNTGGGTLSLRSAQGSTDTVFPPHDVYAAQFEAFAAATGGAAAAPFGASGDDGLSALSVAETVDRALAGPAATQAVDPPARPTRGTP</sequence>
<reference evidence="5 6" key="2">
    <citation type="journal article" date="2011" name="J. Antibiot.">
        <title>Furaquinocins I and J: novel polyketide isoprenoid hybrid compounds from Streptomyces reveromyceticus SN-593.</title>
        <authorList>
            <person name="Panthee S."/>
            <person name="Takahashi S."/>
            <person name="Takagi H."/>
            <person name="Nogawa T."/>
            <person name="Oowada E."/>
            <person name="Uramoto M."/>
            <person name="Osada H."/>
        </authorList>
    </citation>
    <scope>NUCLEOTIDE SEQUENCE [LARGE SCALE GENOMIC DNA]</scope>
    <source>
        <strain evidence="5 6">SN-593</strain>
    </source>
</reference>
<dbReference type="Pfam" id="PF22725">
    <property type="entry name" value="GFO_IDH_MocA_C3"/>
    <property type="match status" value="1"/>
</dbReference>
<dbReference type="Gene3D" id="3.40.50.720">
    <property type="entry name" value="NAD(P)-binding Rossmann-like Domain"/>
    <property type="match status" value="1"/>
</dbReference>
<feature type="domain" description="Gfo/Idh/MocA-like oxidoreductase N-terminal" evidence="2">
    <location>
        <begin position="11"/>
        <end position="129"/>
    </location>
</feature>
<dbReference type="SUPFAM" id="SSF51735">
    <property type="entry name" value="NAD(P)-binding Rossmann-fold domains"/>
    <property type="match status" value="1"/>
</dbReference>
<dbReference type="PANTHER" id="PTHR43818:SF11">
    <property type="entry name" value="BCDNA.GH03377"/>
    <property type="match status" value="1"/>
</dbReference>
<dbReference type="EMBL" id="AB568601">
    <property type="protein sequence ID" value="BAK64656.1"/>
    <property type="molecule type" value="Genomic_DNA"/>
</dbReference>
<reference evidence="4 6" key="3">
    <citation type="journal article" date="2011" name="Nat. Chem. Biol.">
        <title>Reveromycin A biosynthesis uses RevG and RevJ for stereospecific spiroacetal formation.</title>
        <authorList>
            <person name="Takahashi S."/>
            <person name="Toyoda A."/>
            <person name="Sekiyama Y."/>
            <person name="Takagi H."/>
            <person name="Nogawa T."/>
            <person name="Uramoto M."/>
            <person name="Suzuki R."/>
            <person name="Koshino H."/>
            <person name="Kumano T."/>
            <person name="Panthee S."/>
            <person name="Dairi T."/>
            <person name="Ishikawa J."/>
            <person name="Ikeda H."/>
            <person name="Sakaki Y."/>
            <person name="Osada H."/>
        </authorList>
    </citation>
    <scope>NUCLEOTIDE SEQUENCE</scope>
    <source>
        <strain evidence="4 6">SN-593</strain>
    </source>
</reference>
<dbReference type="Proteomes" id="UP000595703">
    <property type="component" value="Chromosome"/>
</dbReference>